<comment type="function">
    <text evidence="4">This protein is one of the early assembly proteins of the 50S ribosomal subunit, although it is not seen to bind rRNA by itself. It is important during the early stages of 50S assembly.</text>
</comment>
<dbReference type="PIRSF" id="PIRSF002181">
    <property type="entry name" value="Ribosomal_L13"/>
    <property type="match status" value="1"/>
</dbReference>
<dbReference type="GO" id="GO:0006412">
    <property type="term" value="P:translation"/>
    <property type="evidence" value="ECO:0007669"/>
    <property type="project" value="UniProtKB-UniRule"/>
</dbReference>
<dbReference type="GO" id="GO:0003735">
    <property type="term" value="F:structural constituent of ribosome"/>
    <property type="evidence" value="ECO:0007669"/>
    <property type="project" value="InterPro"/>
</dbReference>
<accession>A0A1F5PE42</accession>
<gene>
    <name evidence="4" type="primary">rplM</name>
    <name evidence="5" type="ORF">A2722_04640</name>
</gene>
<dbReference type="CDD" id="cd00392">
    <property type="entry name" value="Ribosomal_L13"/>
    <property type="match status" value="1"/>
</dbReference>
<evidence type="ECO:0000256" key="2">
    <source>
        <dbReference type="ARBA" id="ARBA00022980"/>
    </source>
</evidence>
<dbReference type="STRING" id="1817828.A2722_04640"/>
<dbReference type="InterPro" id="IPR005823">
    <property type="entry name" value="Ribosomal_uL13_bac-type"/>
</dbReference>
<name>A0A1F5PE42_9BACT</name>
<evidence type="ECO:0000313" key="5">
    <source>
        <dbReference type="EMBL" id="OGE88191.1"/>
    </source>
</evidence>
<dbReference type="Pfam" id="PF00572">
    <property type="entry name" value="Ribosomal_L13"/>
    <property type="match status" value="1"/>
</dbReference>
<comment type="subunit">
    <text evidence="4">Part of the 50S ribosomal subunit.</text>
</comment>
<reference evidence="5 6" key="1">
    <citation type="journal article" date="2016" name="Nat. Commun.">
        <title>Thousands of microbial genomes shed light on interconnected biogeochemical processes in an aquifer system.</title>
        <authorList>
            <person name="Anantharaman K."/>
            <person name="Brown C.T."/>
            <person name="Hug L.A."/>
            <person name="Sharon I."/>
            <person name="Castelle C.J."/>
            <person name="Probst A.J."/>
            <person name="Thomas B.C."/>
            <person name="Singh A."/>
            <person name="Wilkins M.J."/>
            <person name="Karaoz U."/>
            <person name="Brodie E.L."/>
            <person name="Williams K.H."/>
            <person name="Hubbard S.S."/>
            <person name="Banfield J.F."/>
        </authorList>
    </citation>
    <scope>NUCLEOTIDE SEQUENCE [LARGE SCALE GENOMIC DNA]</scope>
</reference>
<proteinExistence type="inferred from homology"/>
<dbReference type="EMBL" id="MFEO01000037">
    <property type="protein sequence ID" value="OGE88191.1"/>
    <property type="molecule type" value="Genomic_DNA"/>
</dbReference>
<sequence>MTTTVKNIKTVVRRWHILDARTESLGRLASRAAQYLMGKNKVDFTPHVDMGDFVVVTYAAHMKLTGRKLFQKKYFHFSGYPGGIRETAMKDLLATRPEVILREAVRRMLPKNKLRRMQLRRLKIVSEGTHSFKIDSAEI</sequence>
<dbReference type="AlphaFoldDB" id="A0A1F5PE42"/>
<evidence type="ECO:0000256" key="3">
    <source>
        <dbReference type="ARBA" id="ARBA00023274"/>
    </source>
</evidence>
<dbReference type="GO" id="GO:0005840">
    <property type="term" value="C:ribosome"/>
    <property type="evidence" value="ECO:0007669"/>
    <property type="project" value="UniProtKB-KW"/>
</dbReference>
<dbReference type="SUPFAM" id="SSF52161">
    <property type="entry name" value="Ribosomal protein L13"/>
    <property type="match status" value="1"/>
</dbReference>
<dbReference type="HAMAP" id="MF_01366">
    <property type="entry name" value="Ribosomal_uL13"/>
    <property type="match status" value="1"/>
</dbReference>
<comment type="similarity">
    <text evidence="1 4">Belongs to the universal ribosomal protein uL13 family.</text>
</comment>
<keyword evidence="2 4" id="KW-0689">Ribosomal protein</keyword>
<evidence type="ECO:0000313" key="6">
    <source>
        <dbReference type="Proteomes" id="UP000178377"/>
    </source>
</evidence>
<dbReference type="PANTHER" id="PTHR11545">
    <property type="entry name" value="RIBOSOMAL PROTEIN L13"/>
    <property type="match status" value="1"/>
</dbReference>
<dbReference type="Proteomes" id="UP000178377">
    <property type="component" value="Unassembled WGS sequence"/>
</dbReference>
<dbReference type="NCBIfam" id="TIGR01066">
    <property type="entry name" value="rplM_bact"/>
    <property type="match status" value="1"/>
</dbReference>
<evidence type="ECO:0000256" key="1">
    <source>
        <dbReference type="ARBA" id="ARBA00006227"/>
    </source>
</evidence>
<protein>
    <recommendedName>
        <fullName evidence="4">Large ribosomal subunit protein uL13</fullName>
    </recommendedName>
</protein>
<dbReference type="PANTHER" id="PTHR11545:SF2">
    <property type="entry name" value="LARGE RIBOSOMAL SUBUNIT PROTEIN UL13M"/>
    <property type="match status" value="1"/>
</dbReference>
<dbReference type="InterPro" id="IPR005822">
    <property type="entry name" value="Ribosomal_uL13"/>
</dbReference>
<dbReference type="GO" id="GO:0017148">
    <property type="term" value="P:negative regulation of translation"/>
    <property type="evidence" value="ECO:0007669"/>
    <property type="project" value="TreeGrafter"/>
</dbReference>
<dbReference type="InterPro" id="IPR036899">
    <property type="entry name" value="Ribosomal_uL13_sf"/>
</dbReference>
<comment type="caution">
    <text evidence="5">The sequence shown here is derived from an EMBL/GenBank/DDBJ whole genome shotgun (WGS) entry which is preliminary data.</text>
</comment>
<keyword evidence="3 4" id="KW-0687">Ribonucleoprotein</keyword>
<evidence type="ECO:0000256" key="4">
    <source>
        <dbReference type="HAMAP-Rule" id="MF_01366"/>
    </source>
</evidence>
<dbReference type="Gene3D" id="3.90.1180.10">
    <property type="entry name" value="Ribosomal protein L13"/>
    <property type="match status" value="1"/>
</dbReference>
<dbReference type="GO" id="GO:1990904">
    <property type="term" value="C:ribonucleoprotein complex"/>
    <property type="evidence" value="ECO:0007669"/>
    <property type="project" value="UniProtKB-KW"/>
</dbReference>
<organism evidence="5 6">
    <name type="scientific">Candidatus Doudnabacteria bacterium RIFCSPHIGHO2_01_FULL_50_11</name>
    <dbReference type="NCBI Taxonomy" id="1817828"/>
    <lineage>
        <taxon>Bacteria</taxon>
        <taxon>Candidatus Doudnaibacteriota</taxon>
    </lineage>
</organism>
<dbReference type="GO" id="GO:0003729">
    <property type="term" value="F:mRNA binding"/>
    <property type="evidence" value="ECO:0007669"/>
    <property type="project" value="TreeGrafter"/>
</dbReference>